<keyword evidence="2" id="KW-1185">Reference proteome</keyword>
<gene>
    <name evidence="1" type="ORF">QFC20_006242</name>
</gene>
<name>A0ACC2VD51_9TREE</name>
<accession>A0ACC2VD51</accession>
<reference evidence="1" key="1">
    <citation type="submission" date="2023-04" db="EMBL/GenBank/DDBJ databases">
        <title>Draft Genome sequencing of Naganishia species isolated from polar environments using Oxford Nanopore Technology.</title>
        <authorList>
            <person name="Leo P."/>
            <person name="Venkateswaran K."/>
        </authorList>
    </citation>
    <scope>NUCLEOTIDE SEQUENCE</scope>
    <source>
        <strain evidence="1">MNA-CCFEE 5262</strain>
    </source>
</reference>
<evidence type="ECO:0000313" key="1">
    <source>
        <dbReference type="EMBL" id="KAJ9097329.1"/>
    </source>
</evidence>
<dbReference type="Proteomes" id="UP001230649">
    <property type="component" value="Unassembled WGS sequence"/>
</dbReference>
<protein>
    <submittedName>
        <fullName evidence="1">Uncharacterized protein</fullName>
    </submittedName>
</protein>
<dbReference type="EMBL" id="JASBWS010000105">
    <property type="protein sequence ID" value="KAJ9097329.1"/>
    <property type="molecule type" value="Genomic_DNA"/>
</dbReference>
<organism evidence="1 2">
    <name type="scientific">Naganishia adeliensis</name>
    <dbReference type="NCBI Taxonomy" id="92952"/>
    <lineage>
        <taxon>Eukaryota</taxon>
        <taxon>Fungi</taxon>
        <taxon>Dikarya</taxon>
        <taxon>Basidiomycota</taxon>
        <taxon>Agaricomycotina</taxon>
        <taxon>Tremellomycetes</taxon>
        <taxon>Filobasidiales</taxon>
        <taxon>Filobasidiaceae</taxon>
        <taxon>Naganishia</taxon>
    </lineage>
</organism>
<sequence length="513" mass="57095">MLRHTRALRPIRTSVLRATISRTPAYARTLNTTRSLLNSEKTTLSPPEESGHPKIVAVPFHFGRDDADQRLKIAALLATATIPNLTYATILRFLPPLPDSVQNFLKEFGIGGNTVKHISTRAVLWPIWRFSFVAEAGAKQVEGSQRRGRVWFAVQEGSVPGHSFSPLSLLPFSTQQLPDSLPPYTPSLDLTQLGETPVTAIPFAGYTPMDVLERLKSEAGRIVEWHGLRIDLQKDLDVQMLAAYPIYFPLYIGEFEFDPTETGEKTRRVTVVMDAHDENVSCRNADGKIFTDKDIKADDCRLAVPRPYAGPTTDAPPYYINAPTFISDATFQLSPQTMYNRSLSGSLATALSETFGRWLNPPAIPPYGAEMENGRLDRTAAFTPPRSPLERVEEAAEGVDWDDVRVQRWSGEERTENERWIEAGQVRFAMQAQLETMKTLESQSGTSQITTIKLGRAASAKGKTSILPSIEKVSMEEAIAQAAGDVRKSTEEWEEKRPGWLKAFEADKEGKSE</sequence>
<proteinExistence type="predicted"/>
<comment type="caution">
    <text evidence="1">The sequence shown here is derived from an EMBL/GenBank/DDBJ whole genome shotgun (WGS) entry which is preliminary data.</text>
</comment>
<evidence type="ECO:0000313" key="2">
    <source>
        <dbReference type="Proteomes" id="UP001230649"/>
    </source>
</evidence>